<dbReference type="PANTHER" id="PTHR11803">
    <property type="entry name" value="2-IMINOBUTANOATE/2-IMINOPROPANOATE DEAMINASE RIDA"/>
    <property type="match status" value="1"/>
</dbReference>
<dbReference type="SUPFAM" id="SSF55298">
    <property type="entry name" value="YjgF-like"/>
    <property type="match status" value="2"/>
</dbReference>
<name>A0A812T440_9DINO</name>
<dbReference type="PANTHER" id="PTHR11803:SF58">
    <property type="entry name" value="PROTEIN HMF1-RELATED"/>
    <property type="match status" value="1"/>
</dbReference>
<comment type="caution">
    <text evidence="2">The sequence shown here is derived from an EMBL/GenBank/DDBJ whole genome shotgun (WGS) entry which is preliminary data.</text>
</comment>
<dbReference type="InterPro" id="IPR035959">
    <property type="entry name" value="RutC-like_sf"/>
</dbReference>
<organism evidence="2 3">
    <name type="scientific">Symbiodinium natans</name>
    <dbReference type="NCBI Taxonomy" id="878477"/>
    <lineage>
        <taxon>Eukaryota</taxon>
        <taxon>Sar</taxon>
        <taxon>Alveolata</taxon>
        <taxon>Dinophyceae</taxon>
        <taxon>Suessiales</taxon>
        <taxon>Symbiodiniaceae</taxon>
        <taxon>Symbiodinium</taxon>
    </lineage>
</organism>
<proteinExistence type="inferred from homology"/>
<keyword evidence="3" id="KW-1185">Reference proteome</keyword>
<dbReference type="AlphaFoldDB" id="A0A812T440"/>
<dbReference type="Gene3D" id="3.30.1330.40">
    <property type="entry name" value="RutC-like"/>
    <property type="match status" value="2"/>
</dbReference>
<reference evidence="2" key="1">
    <citation type="submission" date="2021-02" db="EMBL/GenBank/DDBJ databases">
        <authorList>
            <person name="Dougan E. K."/>
            <person name="Rhodes N."/>
            <person name="Thang M."/>
            <person name="Chan C."/>
        </authorList>
    </citation>
    <scope>NUCLEOTIDE SEQUENCE</scope>
</reference>
<accession>A0A812T440</accession>
<dbReference type="InterPro" id="IPR006175">
    <property type="entry name" value="YjgF/YER057c/UK114"/>
</dbReference>
<evidence type="ECO:0000313" key="2">
    <source>
        <dbReference type="EMBL" id="CAE7503444.1"/>
    </source>
</evidence>
<gene>
    <name evidence="2" type="ORF">SNAT2548_LOCUS28194</name>
</gene>
<evidence type="ECO:0000256" key="1">
    <source>
        <dbReference type="ARBA" id="ARBA00010552"/>
    </source>
</evidence>
<dbReference type="GO" id="GO:0019239">
    <property type="term" value="F:deaminase activity"/>
    <property type="evidence" value="ECO:0007669"/>
    <property type="project" value="TreeGrafter"/>
</dbReference>
<dbReference type="OrthoDB" id="309640at2759"/>
<dbReference type="EMBL" id="CAJNDS010002507">
    <property type="protein sequence ID" value="CAE7503444.1"/>
    <property type="molecule type" value="Genomic_DNA"/>
</dbReference>
<comment type="similarity">
    <text evidence="1">Belongs to the RutC family.</text>
</comment>
<dbReference type="Proteomes" id="UP000604046">
    <property type="component" value="Unassembled WGS sequence"/>
</dbReference>
<sequence>MTAMMELNETLQLTATQEIADVRDIATSAGAQLSDLVDCYVNAPPGRSAAVREALLSALPADVQQHPPAFTVVEMPGEYQFIPNSIMCVAALGNETSPAQRQTWKYDGVYGVSAKGMLFVEGASASQGCSKNPVLETQDVLTRIHYLGNMAGDTFDLVDCNVYVADIKDAAAVRQAITDFHITKVQPAITLVQADGLPDARSVLLRCTGTISASPLVRTRPVSINGATITDRFVFASAQLGRNSSGSDAFVGLQNVLKAADVGLKEVVSCSFFVKNQSQMFDLFAGFYETFNKENPPPPTRGEYQAETECDDCLVAAKCVAARLPPVAASSSLGVDGSVHLVI</sequence>
<dbReference type="GO" id="GO:0005829">
    <property type="term" value="C:cytosol"/>
    <property type="evidence" value="ECO:0007669"/>
    <property type="project" value="TreeGrafter"/>
</dbReference>
<protein>
    <submittedName>
        <fullName evidence="2">Uncharacterized protein</fullName>
    </submittedName>
</protein>
<evidence type="ECO:0000313" key="3">
    <source>
        <dbReference type="Proteomes" id="UP000604046"/>
    </source>
</evidence>